<keyword evidence="1" id="KW-1133">Transmembrane helix</keyword>
<dbReference type="STRING" id="1434111.MSLAZ_2889"/>
<dbReference type="GeneID" id="24807758"/>
<organism evidence="2 3">
    <name type="scientific">Methanosarcina lacustris Z-7289</name>
    <dbReference type="NCBI Taxonomy" id="1434111"/>
    <lineage>
        <taxon>Archaea</taxon>
        <taxon>Methanobacteriati</taxon>
        <taxon>Methanobacteriota</taxon>
        <taxon>Stenosarchaea group</taxon>
        <taxon>Methanomicrobia</taxon>
        <taxon>Methanosarcinales</taxon>
        <taxon>Methanosarcinaceae</taxon>
        <taxon>Methanosarcina</taxon>
    </lineage>
</organism>
<evidence type="ECO:0008006" key="4">
    <source>
        <dbReference type="Google" id="ProtNLM"/>
    </source>
</evidence>
<feature type="transmembrane region" description="Helical" evidence="1">
    <location>
        <begin position="319"/>
        <end position="336"/>
    </location>
</feature>
<keyword evidence="1" id="KW-0472">Membrane</keyword>
<dbReference type="KEGG" id="mls:MSLAZ_2889"/>
<accession>A0A0E3WUG7</accession>
<name>A0A0E3WUG7_9EURY</name>
<feature type="transmembrane region" description="Helical" evidence="1">
    <location>
        <begin position="343"/>
        <end position="376"/>
    </location>
</feature>
<feature type="transmembrane region" description="Helical" evidence="1">
    <location>
        <begin position="188"/>
        <end position="207"/>
    </location>
</feature>
<dbReference type="OrthoDB" id="292292at2157"/>
<feature type="transmembrane region" description="Helical" evidence="1">
    <location>
        <begin position="262"/>
        <end position="281"/>
    </location>
</feature>
<feature type="transmembrane region" description="Helical" evidence="1">
    <location>
        <begin position="512"/>
        <end position="541"/>
    </location>
</feature>
<feature type="transmembrane region" description="Helical" evidence="1">
    <location>
        <begin position="35"/>
        <end position="53"/>
    </location>
</feature>
<dbReference type="PATRIC" id="fig|1434111.4.peg.3820"/>
<feature type="transmembrane region" description="Helical" evidence="1">
    <location>
        <begin position="456"/>
        <end position="474"/>
    </location>
</feature>
<keyword evidence="1" id="KW-0812">Transmembrane</keyword>
<reference evidence="2 3" key="1">
    <citation type="submission" date="2014-07" db="EMBL/GenBank/DDBJ databases">
        <title>Methanogenic archaea and the global carbon cycle.</title>
        <authorList>
            <person name="Henriksen J.R."/>
            <person name="Luke J."/>
            <person name="Reinhart S."/>
            <person name="Benedict M.N."/>
            <person name="Youngblut N.D."/>
            <person name="Metcalf M.E."/>
            <person name="Whitaker R.J."/>
            <person name="Metcalf W.W."/>
        </authorList>
    </citation>
    <scope>NUCLEOTIDE SEQUENCE [LARGE SCALE GENOMIC DNA]</scope>
    <source>
        <strain evidence="2 3">Z-7289</strain>
    </source>
</reference>
<feature type="transmembrane region" description="Helical" evidence="1">
    <location>
        <begin position="65"/>
        <end position="91"/>
    </location>
</feature>
<dbReference type="HOGENOM" id="CLU_023226_0_0_2"/>
<dbReference type="EMBL" id="CP009515">
    <property type="protein sequence ID" value="AKB76150.1"/>
    <property type="molecule type" value="Genomic_DNA"/>
</dbReference>
<feature type="transmembrane region" description="Helical" evidence="1">
    <location>
        <begin position="553"/>
        <end position="574"/>
    </location>
</feature>
<feature type="transmembrane region" description="Helical" evidence="1">
    <location>
        <begin position="486"/>
        <end position="506"/>
    </location>
</feature>
<evidence type="ECO:0000313" key="2">
    <source>
        <dbReference type="EMBL" id="AKB76150.1"/>
    </source>
</evidence>
<feature type="transmembrane region" description="Helical" evidence="1">
    <location>
        <begin position="136"/>
        <end position="156"/>
    </location>
</feature>
<dbReference type="InterPro" id="IPR018701">
    <property type="entry name" value="DUF2206_membrane"/>
</dbReference>
<gene>
    <name evidence="2" type="ORF">MSLAZ_2889</name>
</gene>
<feature type="transmembrane region" description="Helical" evidence="1">
    <location>
        <begin position="12"/>
        <end position="29"/>
    </location>
</feature>
<dbReference type="Proteomes" id="UP000033072">
    <property type="component" value="Chromosome"/>
</dbReference>
<feature type="transmembrane region" description="Helical" evidence="1">
    <location>
        <begin position="162"/>
        <end position="181"/>
    </location>
</feature>
<proteinExistence type="predicted"/>
<dbReference type="RefSeq" id="WP_048128213.1">
    <property type="nucleotide sequence ID" value="NZ_CP009515.1"/>
</dbReference>
<feature type="transmembrane region" description="Helical" evidence="1">
    <location>
        <begin position="388"/>
        <end position="414"/>
    </location>
</feature>
<protein>
    <recommendedName>
        <fullName evidence="4">DUF2206 domain-containing protein</fullName>
    </recommendedName>
</protein>
<keyword evidence="3" id="KW-1185">Reference proteome</keyword>
<evidence type="ECO:0000313" key="3">
    <source>
        <dbReference type="Proteomes" id="UP000033072"/>
    </source>
</evidence>
<feature type="transmembrane region" description="Helical" evidence="1">
    <location>
        <begin position="293"/>
        <end position="313"/>
    </location>
</feature>
<dbReference type="AlphaFoldDB" id="A0A0E3WUG7"/>
<feature type="transmembrane region" description="Helical" evidence="1">
    <location>
        <begin position="97"/>
        <end position="116"/>
    </location>
</feature>
<dbReference type="Pfam" id="PF09971">
    <property type="entry name" value="DUF2206"/>
    <property type="match status" value="1"/>
</dbReference>
<evidence type="ECO:0000256" key="1">
    <source>
        <dbReference type="SAM" id="Phobius"/>
    </source>
</evidence>
<sequence length="710" mass="81641">MQFEINSKNNYYIILCLLLISDIAVLLDLPIIRQFIVFFLITVLPGFLILKLLKLPQINRLEILLLSIGLSIFILMFVGAYINMISLSIGISNPLSLYPLLSTINISILILSSLCYKFNTLSFQISCNKSRIQKIVAPFLFLLQIPLIGILGALVVQYYTNSIFSLLFIFYIIMTVFFVTYNRFIPSNLYPLSIFMISFALLLNRTLTSPYLFGSDIHYEYYFARLAANSFWDSSLNNNVNAMLSVTILPNIYSTLLNMSLIYVYKIIYSFIFSFVPLGLYEIYRLQIGNRDAFLSVFFAMSFYAFFLIMPWLPRQQIAELYIVLLMIILITKNISSMKKTILFIIFICSLIVSHYGTTYIFLFYLVFVSLGLLLIKATDMTISPTKVILSCIMALSWYIYVSSSSVFSSIVYIADHIYSVFFNEIFSSSGLDPAIYKGLGIGITDLKFVHAMGNIWGVATEIAILIGLFYTIYKYREMKFSTEYLLFSLVNIFFILLSAIVPYLASSFLMYRIYLIALLFLSPFCIIGVESILIAIFSTVKFHTDFLKFSSIKYAVLMALLIPYFLFNTGFIYEVVEKPYNYGFTFTPADINKDYYSYWSYLIADPIPTQDVIACNWISDKIDSFVYVDELRRCEITGYGMILNTLELTPTTPKNQVIYLGYQNIIEGNATYQDPQKVERNIKYNISKINPSLETRNKIYTNNGSAFYV</sequence>